<dbReference type="AlphaFoldDB" id="A0A0K2VKN1"/>
<accession>A0A0K2VKN1</accession>
<name>A0A0K2VKN1_LEPSM</name>
<organism evidence="1">
    <name type="scientific">Lepeophtheirus salmonis</name>
    <name type="common">Salmon louse</name>
    <name type="synonym">Caligus salmonis</name>
    <dbReference type="NCBI Taxonomy" id="72036"/>
    <lineage>
        <taxon>Eukaryota</taxon>
        <taxon>Metazoa</taxon>
        <taxon>Ecdysozoa</taxon>
        <taxon>Arthropoda</taxon>
        <taxon>Crustacea</taxon>
        <taxon>Multicrustacea</taxon>
        <taxon>Hexanauplia</taxon>
        <taxon>Copepoda</taxon>
        <taxon>Siphonostomatoida</taxon>
        <taxon>Caligidae</taxon>
        <taxon>Lepeophtheirus</taxon>
    </lineage>
</organism>
<protein>
    <submittedName>
        <fullName evidence="1">Uncharacterized protein</fullName>
    </submittedName>
</protein>
<proteinExistence type="predicted"/>
<dbReference type="EMBL" id="HACA01033406">
    <property type="protein sequence ID" value="CDW50767.1"/>
    <property type="molecule type" value="Transcribed_RNA"/>
</dbReference>
<sequence>MVGSITRLSNSTKGKGFDREMNKSVIYTNRATRCFLNEVGSEAIIVGEDVER</sequence>
<reference evidence="1" key="1">
    <citation type="submission" date="2014-05" db="EMBL/GenBank/DDBJ databases">
        <authorList>
            <person name="Chronopoulou M."/>
        </authorList>
    </citation>
    <scope>NUCLEOTIDE SEQUENCE</scope>
    <source>
        <tissue evidence="1">Whole organism</tissue>
    </source>
</reference>
<evidence type="ECO:0000313" key="1">
    <source>
        <dbReference type="EMBL" id="CDW50767.1"/>
    </source>
</evidence>